<name>A0A4U1I7Q2_9BURK</name>
<proteinExistence type="predicted"/>
<dbReference type="PRINTS" id="PR00046">
    <property type="entry name" value="SIGMA70FCT"/>
</dbReference>
<dbReference type="Gene3D" id="1.10.1740.10">
    <property type="match status" value="1"/>
</dbReference>
<reference evidence="7 8" key="1">
    <citation type="submission" date="2019-04" db="EMBL/GenBank/DDBJ databases">
        <title>Trinickia sp. 7GSK02, isolated from subtropical forest soil.</title>
        <authorList>
            <person name="Gao Z.-H."/>
            <person name="Qiu L.-H."/>
        </authorList>
    </citation>
    <scope>NUCLEOTIDE SEQUENCE [LARGE SCALE GENOMIC DNA]</scope>
    <source>
        <strain evidence="7 8">7GSK02</strain>
    </source>
</reference>
<dbReference type="InterPro" id="IPR007630">
    <property type="entry name" value="RNA_pol_sigma70_r4"/>
</dbReference>
<dbReference type="GO" id="GO:0006352">
    <property type="term" value="P:DNA-templated transcription initiation"/>
    <property type="evidence" value="ECO:0007669"/>
    <property type="project" value="InterPro"/>
</dbReference>
<keyword evidence="1" id="KW-0805">Transcription regulation</keyword>
<dbReference type="GO" id="GO:0016987">
    <property type="term" value="F:sigma factor activity"/>
    <property type="evidence" value="ECO:0007669"/>
    <property type="project" value="UniProtKB-KW"/>
</dbReference>
<dbReference type="Pfam" id="PF04542">
    <property type="entry name" value="Sigma70_r2"/>
    <property type="match status" value="1"/>
</dbReference>
<feature type="domain" description="RNA polymerase sigma-70 region 4" evidence="6">
    <location>
        <begin position="213"/>
        <end position="258"/>
    </location>
</feature>
<keyword evidence="8" id="KW-1185">Reference proteome</keyword>
<dbReference type="SUPFAM" id="SSF88946">
    <property type="entry name" value="Sigma2 domain of RNA polymerase sigma factors"/>
    <property type="match status" value="1"/>
</dbReference>
<dbReference type="EMBL" id="SWJE01000005">
    <property type="protein sequence ID" value="TKC89451.1"/>
    <property type="molecule type" value="Genomic_DNA"/>
</dbReference>
<dbReference type="Pfam" id="PF04545">
    <property type="entry name" value="Sigma70_r4"/>
    <property type="match status" value="1"/>
</dbReference>
<evidence type="ECO:0000256" key="2">
    <source>
        <dbReference type="ARBA" id="ARBA00023082"/>
    </source>
</evidence>
<gene>
    <name evidence="7" type="ORF">FAZ69_10985</name>
</gene>
<dbReference type="GO" id="GO:0003677">
    <property type="term" value="F:DNA binding"/>
    <property type="evidence" value="ECO:0007669"/>
    <property type="project" value="UniProtKB-KW"/>
</dbReference>
<dbReference type="AlphaFoldDB" id="A0A4U1I7Q2"/>
<organism evidence="7 8">
    <name type="scientific">Trinickia terrae</name>
    <dbReference type="NCBI Taxonomy" id="2571161"/>
    <lineage>
        <taxon>Bacteria</taxon>
        <taxon>Pseudomonadati</taxon>
        <taxon>Pseudomonadota</taxon>
        <taxon>Betaproteobacteria</taxon>
        <taxon>Burkholderiales</taxon>
        <taxon>Burkholderiaceae</taxon>
        <taxon>Trinickia</taxon>
    </lineage>
</organism>
<evidence type="ECO:0000313" key="8">
    <source>
        <dbReference type="Proteomes" id="UP000305539"/>
    </source>
</evidence>
<keyword evidence="4" id="KW-0804">Transcription</keyword>
<dbReference type="CDD" id="cd06171">
    <property type="entry name" value="Sigma70_r4"/>
    <property type="match status" value="1"/>
</dbReference>
<dbReference type="SUPFAM" id="SSF88659">
    <property type="entry name" value="Sigma3 and sigma4 domains of RNA polymerase sigma factors"/>
    <property type="match status" value="1"/>
</dbReference>
<evidence type="ECO:0000256" key="1">
    <source>
        <dbReference type="ARBA" id="ARBA00023015"/>
    </source>
</evidence>
<dbReference type="NCBIfam" id="TIGR02937">
    <property type="entry name" value="sigma70-ECF"/>
    <property type="match status" value="1"/>
</dbReference>
<dbReference type="OrthoDB" id="8481770at2"/>
<keyword evidence="3" id="KW-0238">DNA-binding</keyword>
<dbReference type="InterPro" id="IPR013325">
    <property type="entry name" value="RNA_pol_sigma_r2"/>
</dbReference>
<dbReference type="Gene3D" id="1.20.140.160">
    <property type="match status" value="1"/>
</dbReference>
<dbReference type="InterPro" id="IPR013324">
    <property type="entry name" value="RNA_pol_sigma_r3/r4-like"/>
</dbReference>
<dbReference type="InterPro" id="IPR014284">
    <property type="entry name" value="RNA_pol_sigma-70_dom"/>
</dbReference>
<dbReference type="PANTHER" id="PTHR30385">
    <property type="entry name" value="SIGMA FACTOR F FLAGELLAR"/>
    <property type="match status" value="1"/>
</dbReference>
<evidence type="ECO:0000313" key="7">
    <source>
        <dbReference type="EMBL" id="TKC89451.1"/>
    </source>
</evidence>
<comment type="caution">
    <text evidence="7">The sequence shown here is derived from an EMBL/GenBank/DDBJ whole genome shotgun (WGS) entry which is preliminary data.</text>
</comment>
<evidence type="ECO:0000256" key="4">
    <source>
        <dbReference type="ARBA" id="ARBA00023163"/>
    </source>
</evidence>
<feature type="domain" description="RNA polymerase sigma-70 region 2" evidence="5">
    <location>
        <begin position="44"/>
        <end position="113"/>
    </location>
</feature>
<accession>A0A4U1I7Q2</accession>
<dbReference type="RefSeq" id="WP_136894224.1">
    <property type="nucleotide sequence ID" value="NZ_SWJE01000005.1"/>
</dbReference>
<evidence type="ECO:0000259" key="5">
    <source>
        <dbReference type="Pfam" id="PF04542"/>
    </source>
</evidence>
<dbReference type="InterPro" id="IPR007627">
    <property type="entry name" value="RNA_pol_sigma70_r2"/>
</dbReference>
<dbReference type="Proteomes" id="UP000305539">
    <property type="component" value="Unassembled WGS sequence"/>
</dbReference>
<dbReference type="InterPro" id="IPR000943">
    <property type="entry name" value="RNA_pol_sigma70"/>
</dbReference>
<evidence type="ECO:0000259" key="6">
    <source>
        <dbReference type="Pfam" id="PF04545"/>
    </source>
</evidence>
<evidence type="ECO:0000256" key="3">
    <source>
        <dbReference type="ARBA" id="ARBA00023125"/>
    </source>
</evidence>
<protein>
    <submittedName>
        <fullName evidence="7">Sigma-70 family RNA polymerase sigma factor</fullName>
    </submittedName>
</protein>
<keyword evidence="2" id="KW-0731">Sigma factor</keyword>
<sequence>MTTARPWADLGAAPDASQSLSAGESEMWRALREARDPDLREAVFVRYLPYARAVAAQLYAGRHRDDVEFKDFQQLSCIGLLESIDRFDPDRGVAFETFCTQRLKGSILSGVKKLTDGQEQISFTRRVRRERIASLKLSPEEGEDKRRDALKSGGTDTLQMLGALAAGLAIGFMLDDTGMVASPDESPAPYGTAYHGVAWRQTKERLIAAVGLLPERTRKIIHYHYFHGLCFEQIGDILGISKGRISQLHRAALAELRERLGDSQQMHLIG</sequence>